<proteinExistence type="predicted"/>
<organism evidence="2 3">
    <name type="scientific">Streptomyces wuyuanensis</name>
    <dbReference type="NCBI Taxonomy" id="1196353"/>
    <lineage>
        <taxon>Bacteria</taxon>
        <taxon>Bacillati</taxon>
        <taxon>Actinomycetota</taxon>
        <taxon>Actinomycetes</taxon>
        <taxon>Kitasatosporales</taxon>
        <taxon>Streptomycetaceae</taxon>
        <taxon>Streptomyces</taxon>
    </lineage>
</organism>
<dbReference type="STRING" id="1196353.SAMN05444921_12191"/>
<keyword evidence="3" id="KW-1185">Reference proteome</keyword>
<protein>
    <recommendedName>
        <fullName evidence="4">XRE family transcriptional regulator</fullName>
    </recommendedName>
</protein>
<feature type="region of interest" description="Disordered" evidence="1">
    <location>
        <begin position="79"/>
        <end position="101"/>
    </location>
</feature>
<dbReference type="Proteomes" id="UP000199063">
    <property type="component" value="Unassembled WGS sequence"/>
</dbReference>
<evidence type="ECO:0000313" key="2">
    <source>
        <dbReference type="EMBL" id="SDN19127.1"/>
    </source>
</evidence>
<evidence type="ECO:0008006" key="4">
    <source>
        <dbReference type="Google" id="ProtNLM"/>
    </source>
</evidence>
<gene>
    <name evidence="2" type="ORF">SAMN05444921_12191</name>
</gene>
<evidence type="ECO:0000256" key="1">
    <source>
        <dbReference type="SAM" id="MobiDB-lite"/>
    </source>
</evidence>
<name>A0A1G9ZDC2_9ACTN</name>
<reference evidence="3" key="1">
    <citation type="submission" date="2016-10" db="EMBL/GenBank/DDBJ databases">
        <authorList>
            <person name="Varghese N."/>
            <person name="Submissions S."/>
        </authorList>
    </citation>
    <scope>NUCLEOTIDE SEQUENCE [LARGE SCALE GENOMIC DNA]</scope>
    <source>
        <strain evidence="3">CGMCC 4.7042</strain>
    </source>
</reference>
<dbReference type="EMBL" id="FNHI01000021">
    <property type="protein sequence ID" value="SDN19127.1"/>
    <property type="molecule type" value="Genomic_DNA"/>
</dbReference>
<dbReference type="AlphaFoldDB" id="A0A1G9ZDC2"/>
<evidence type="ECO:0000313" key="3">
    <source>
        <dbReference type="Proteomes" id="UP000199063"/>
    </source>
</evidence>
<sequence>MNVRYELRDPKILRWVMDHPGRGTPFSVRGLAEAVGLSHHALIGHLLTGERKDCDFDVAHRIAGVVGVAVLVLFAPPASPDWNDAATKPQYSTPGATPPPT</sequence>
<accession>A0A1G9ZDC2</accession>